<evidence type="ECO:0000256" key="4">
    <source>
        <dbReference type="ARBA" id="ARBA00023125"/>
    </source>
</evidence>
<dbReference type="SMART" id="SM00862">
    <property type="entry name" value="Trans_reg_C"/>
    <property type="match status" value="1"/>
</dbReference>
<dbReference type="Gene3D" id="3.40.50.2300">
    <property type="match status" value="1"/>
</dbReference>
<reference evidence="10 11" key="1">
    <citation type="submission" date="2020-08" db="EMBL/GenBank/DDBJ databases">
        <title>A Genomic Blueprint of the Chicken Gut Microbiome.</title>
        <authorList>
            <person name="Gilroy R."/>
            <person name="Ravi A."/>
            <person name="Getino M."/>
            <person name="Pursley I."/>
            <person name="Horton D.L."/>
            <person name="Alikhan N.-F."/>
            <person name="Baker D."/>
            <person name="Gharbi K."/>
            <person name="Hall N."/>
            <person name="Watson M."/>
            <person name="Adriaenssens E.M."/>
            <person name="Foster-Nyarko E."/>
            <person name="Jarju S."/>
            <person name="Secka A."/>
            <person name="Antonio M."/>
            <person name="Oren A."/>
            <person name="Chaudhuri R."/>
            <person name="La Ragione R.M."/>
            <person name="Hildebrand F."/>
            <person name="Pallen M.J."/>
        </authorList>
    </citation>
    <scope>NUCLEOTIDE SEQUENCE [LARGE SCALE GENOMIC DNA]</scope>
    <source>
        <strain evidence="10 11">Sa2CUA10</strain>
    </source>
</reference>
<evidence type="ECO:0000256" key="6">
    <source>
        <dbReference type="PROSITE-ProRule" id="PRU00169"/>
    </source>
</evidence>
<evidence type="ECO:0000259" key="9">
    <source>
        <dbReference type="PROSITE" id="PS51755"/>
    </source>
</evidence>
<dbReference type="Pfam" id="PF00486">
    <property type="entry name" value="Trans_reg_C"/>
    <property type="match status" value="1"/>
</dbReference>
<organism evidence="10 11">
    <name type="scientific">Fictibacillus norfolkensis</name>
    <dbReference type="NCBI Taxonomy" id="2762233"/>
    <lineage>
        <taxon>Bacteria</taxon>
        <taxon>Bacillati</taxon>
        <taxon>Bacillota</taxon>
        <taxon>Bacilli</taxon>
        <taxon>Bacillales</taxon>
        <taxon>Fictibacillaceae</taxon>
        <taxon>Fictibacillus</taxon>
    </lineage>
</organism>
<feature type="domain" description="Response regulatory" evidence="8">
    <location>
        <begin position="7"/>
        <end position="122"/>
    </location>
</feature>
<keyword evidence="5" id="KW-0804">Transcription</keyword>
<keyword evidence="2" id="KW-0902">Two-component regulatory system</keyword>
<dbReference type="InterPro" id="IPR039420">
    <property type="entry name" value="WalR-like"/>
</dbReference>
<keyword evidence="1 6" id="KW-0597">Phosphoprotein</keyword>
<evidence type="ECO:0000256" key="7">
    <source>
        <dbReference type="PROSITE-ProRule" id="PRU01091"/>
    </source>
</evidence>
<dbReference type="PROSITE" id="PS51755">
    <property type="entry name" value="OMPR_PHOB"/>
    <property type="match status" value="1"/>
</dbReference>
<feature type="domain" description="OmpR/PhoB-type" evidence="9">
    <location>
        <begin position="129"/>
        <end position="228"/>
    </location>
</feature>
<gene>
    <name evidence="10" type="ORF">H9648_15295</name>
</gene>
<dbReference type="InterPro" id="IPR001789">
    <property type="entry name" value="Sig_transdc_resp-reg_receiver"/>
</dbReference>
<feature type="modified residue" description="4-aspartylphosphate" evidence="6">
    <location>
        <position position="56"/>
    </location>
</feature>
<dbReference type="PROSITE" id="PS50110">
    <property type="entry name" value="RESPONSE_REGULATORY"/>
    <property type="match status" value="1"/>
</dbReference>
<accession>A0ABR8SPK7</accession>
<keyword evidence="11" id="KW-1185">Reference proteome</keyword>
<dbReference type="CDD" id="cd00383">
    <property type="entry name" value="trans_reg_C"/>
    <property type="match status" value="1"/>
</dbReference>
<comment type="caution">
    <text evidence="10">The sequence shown here is derived from an EMBL/GenBank/DDBJ whole genome shotgun (WGS) entry which is preliminary data.</text>
</comment>
<dbReference type="SMART" id="SM00448">
    <property type="entry name" value="REC"/>
    <property type="match status" value="1"/>
</dbReference>
<dbReference type="EMBL" id="JACSQM010000007">
    <property type="protein sequence ID" value="MBD7965425.1"/>
    <property type="molecule type" value="Genomic_DNA"/>
</dbReference>
<dbReference type="InterPro" id="IPR016032">
    <property type="entry name" value="Sig_transdc_resp-reg_C-effctor"/>
</dbReference>
<feature type="DNA-binding region" description="OmpR/PhoB-type" evidence="7">
    <location>
        <begin position="129"/>
        <end position="228"/>
    </location>
</feature>
<dbReference type="CDD" id="cd17574">
    <property type="entry name" value="REC_OmpR"/>
    <property type="match status" value="1"/>
</dbReference>
<sequence length="229" mass="26148">MELKGKSIMIVEDDHNIRNLIKVYLENSGYETYEASDGKEAMDTFLKVDPCFLVVDLMLPSVSGEELTQWIRKEQKSEIPIIMVTAKTAEADRISGLKAGADDYVTKPFSPAELVARVEAVLRRTAHRCNKISYNGLTLKPFKREASYDGSKLSLTPNEFLLLSMFMRHSNQVLTREQLLDELYPLQEKVVVDRTIDVHIANLREKLRKKSGKTFIRTVRGMGYKFEAL</sequence>
<evidence type="ECO:0000259" key="8">
    <source>
        <dbReference type="PROSITE" id="PS50110"/>
    </source>
</evidence>
<keyword evidence="4 7" id="KW-0238">DNA-binding</keyword>
<evidence type="ECO:0000256" key="1">
    <source>
        <dbReference type="ARBA" id="ARBA00022553"/>
    </source>
</evidence>
<dbReference type="PANTHER" id="PTHR48111">
    <property type="entry name" value="REGULATOR OF RPOS"/>
    <property type="match status" value="1"/>
</dbReference>
<evidence type="ECO:0000256" key="2">
    <source>
        <dbReference type="ARBA" id="ARBA00023012"/>
    </source>
</evidence>
<dbReference type="InterPro" id="IPR011006">
    <property type="entry name" value="CheY-like_superfamily"/>
</dbReference>
<dbReference type="SUPFAM" id="SSF46894">
    <property type="entry name" value="C-terminal effector domain of the bipartite response regulators"/>
    <property type="match status" value="1"/>
</dbReference>
<dbReference type="Gene3D" id="6.10.250.690">
    <property type="match status" value="1"/>
</dbReference>
<dbReference type="SUPFAM" id="SSF52172">
    <property type="entry name" value="CheY-like"/>
    <property type="match status" value="1"/>
</dbReference>
<dbReference type="InterPro" id="IPR001867">
    <property type="entry name" value="OmpR/PhoB-type_DNA-bd"/>
</dbReference>
<dbReference type="PANTHER" id="PTHR48111:SF1">
    <property type="entry name" value="TWO-COMPONENT RESPONSE REGULATOR ORR33"/>
    <property type="match status" value="1"/>
</dbReference>
<dbReference type="RefSeq" id="WP_191754657.1">
    <property type="nucleotide sequence ID" value="NZ_JACSQM010000007.1"/>
</dbReference>
<name>A0ABR8SPK7_9BACL</name>
<dbReference type="InterPro" id="IPR036388">
    <property type="entry name" value="WH-like_DNA-bd_sf"/>
</dbReference>
<evidence type="ECO:0000256" key="3">
    <source>
        <dbReference type="ARBA" id="ARBA00023015"/>
    </source>
</evidence>
<protein>
    <submittedName>
        <fullName evidence="10">Response regulator transcription factor</fullName>
    </submittedName>
</protein>
<evidence type="ECO:0000313" key="11">
    <source>
        <dbReference type="Proteomes" id="UP000603641"/>
    </source>
</evidence>
<dbReference type="Pfam" id="PF00072">
    <property type="entry name" value="Response_reg"/>
    <property type="match status" value="1"/>
</dbReference>
<keyword evidence="3" id="KW-0805">Transcription regulation</keyword>
<dbReference type="Proteomes" id="UP000603641">
    <property type="component" value="Unassembled WGS sequence"/>
</dbReference>
<dbReference type="Gene3D" id="1.10.10.10">
    <property type="entry name" value="Winged helix-like DNA-binding domain superfamily/Winged helix DNA-binding domain"/>
    <property type="match status" value="1"/>
</dbReference>
<evidence type="ECO:0000256" key="5">
    <source>
        <dbReference type="ARBA" id="ARBA00023163"/>
    </source>
</evidence>
<proteinExistence type="predicted"/>
<evidence type="ECO:0000313" key="10">
    <source>
        <dbReference type="EMBL" id="MBD7965425.1"/>
    </source>
</evidence>